<gene>
    <name evidence="4" type="ORF">C5L14_05825</name>
</gene>
<dbReference type="Gene3D" id="3.30.70.1230">
    <property type="entry name" value="Nucleotide cyclase"/>
    <property type="match status" value="1"/>
</dbReference>
<protein>
    <submittedName>
        <fullName evidence="4">Adenylate/guanylate cyclase domain-containing protein</fullName>
    </submittedName>
</protein>
<feature type="transmembrane region" description="Helical" evidence="1">
    <location>
        <begin position="58"/>
        <end position="80"/>
    </location>
</feature>
<dbReference type="Pfam" id="PF00111">
    <property type="entry name" value="Fer2"/>
    <property type="match status" value="1"/>
</dbReference>
<dbReference type="GO" id="GO:0009190">
    <property type="term" value="P:cyclic nucleotide biosynthetic process"/>
    <property type="evidence" value="ECO:0007669"/>
    <property type="project" value="InterPro"/>
</dbReference>
<feature type="transmembrane region" description="Helical" evidence="1">
    <location>
        <begin position="101"/>
        <end position="126"/>
    </location>
</feature>
<dbReference type="GO" id="GO:0051536">
    <property type="term" value="F:iron-sulfur cluster binding"/>
    <property type="evidence" value="ECO:0007669"/>
    <property type="project" value="InterPro"/>
</dbReference>
<dbReference type="SUPFAM" id="SSF54292">
    <property type="entry name" value="2Fe-2S ferredoxin-like"/>
    <property type="match status" value="1"/>
</dbReference>
<organism evidence="4 5">
    <name type="scientific">Labrys okinawensis</name>
    <dbReference type="NCBI Taxonomy" id="346911"/>
    <lineage>
        <taxon>Bacteria</taxon>
        <taxon>Pseudomonadati</taxon>
        <taxon>Pseudomonadota</taxon>
        <taxon>Alphaproteobacteria</taxon>
        <taxon>Hyphomicrobiales</taxon>
        <taxon>Xanthobacteraceae</taxon>
        <taxon>Labrys</taxon>
    </lineage>
</organism>
<dbReference type="CDD" id="cd07302">
    <property type="entry name" value="CHD"/>
    <property type="match status" value="1"/>
</dbReference>
<evidence type="ECO:0000313" key="5">
    <source>
        <dbReference type="Proteomes" id="UP000237682"/>
    </source>
</evidence>
<keyword evidence="1" id="KW-0812">Transmembrane</keyword>
<dbReference type="EMBL" id="PUEJ01000002">
    <property type="protein sequence ID" value="PRH88738.1"/>
    <property type="molecule type" value="Genomic_DNA"/>
</dbReference>
<dbReference type="PROSITE" id="PS50125">
    <property type="entry name" value="GUANYLATE_CYCLASE_2"/>
    <property type="match status" value="1"/>
</dbReference>
<dbReference type="AlphaFoldDB" id="A0A2S9QHB9"/>
<accession>A0A2S9QHB9</accession>
<evidence type="ECO:0000259" key="3">
    <source>
        <dbReference type="PROSITE" id="PS51085"/>
    </source>
</evidence>
<dbReference type="CDD" id="cd00207">
    <property type="entry name" value="fer2"/>
    <property type="match status" value="1"/>
</dbReference>
<feature type="domain" description="2Fe-2S ferredoxin-type" evidence="3">
    <location>
        <begin position="252"/>
        <end position="345"/>
    </location>
</feature>
<dbReference type="InterPro" id="IPR012675">
    <property type="entry name" value="Beta-grasp_dom_sf"/>
</dbReference>
<dbReference type="InterPro" id="IPR001054">
    <property type="entry name" value="A/G_cyclase"/>
</dbReference>
<evidence type="ECO:0000259" key="2">
    <source>
        <dbReference type="PROSITE" id="PS50125"/>
    </source>
</evidence>
<dbReference type="Pfam" id="PF00211">
    <property type="entry name" value="Guanylate_cyc"/>
    <property type="match status" value="1"/>
</dbReference>
<dbReference type="InterPro" id="IPR001041">
    <property type="entry name" value="2Fe-2S_ferredoxin-type"/>
</dbReference>
<feature type="transmembrane region" description="Helical" evidence="1">
    <location>
        <begin position="215"/>
        <end position="245"/>
    </location>
</feature>
<dbReference type="GO" id="GO:0004016">
    <property type="term" value="F:adenylate cyclase activity"/>
    <property type="evidence" value="ECO:0007669"/>
    <property type="project" value="UniProtKB-ARBA"/>
</dbReference>
<feature type="transmembrane region" description="Helical" evidence="1">
    <location>
        <begin position="176"/>
        <end position="195"/>
    </location>
</feature>
<dbReference type="InterPro" id="IPR050697">
    <property type="entry name" value="Adenylyl/Guanylyl_Cyclase_3/4"/>
</dbReference>
<dbReference type="InterPro" id="IPR036010">
    <property type="entry name" value="2Fe-2S_ferredoxin-like_sf"/>
</dbReference>
<name>A0A2S9QHB9_9HYPH</name>
<keyword evidence="5" id="KW-1185">Reference proteome</keyword>
<dbReference type="SUPFAM" id="SSF81343">
    <property type="entry name" value="Fumarate reductase respiratory complex transmembrane subunits"/>
    <property type="match status" value="1"/>
</dbReference>
<dbReference type="InterPro" id="IPR034804">
    <property type="entry name" value="SQR/QFR_C/D"/>
</dbReference>
<dbReference type="PANTHER" id="PTHR43081:SF1">
    <property type="entry name" value="ADENYLATE CYCLASE, TERMINAL-DIFFERENTIATION SPECIFIC"/>
    <property type="match status" value="1"/>
</dbReference>
<keyword evidence="1" id="KW-0472">Membrane</keyword>
<dbReference type="SUPFAM" id="SSF55073">
    <property type="entry name" value="Nucleotide cyclase"/>
    <property type="match status" value="1"/>
</dbReference>
<dbReference type="InterPro" id="IPR029787">
    <property type="entry name" value="Nucleotide_cyclase"/>
</dbReference>
<dbReference type="Gene3D" id="3.10.20.30">
    <property type="match status" value="1"/>
</dbReference>
<comment type="caution">
    <text evidence="4">The sequence shown here is derived from an EMBL/GenBank/DDBJ whole genome shotgun (WGS) entry which is preliminary data.</text>
</comment>
<dbReference type="PROSITE" id="PS51085">
    <property type="entry name" value="2FE2S_FER_2"/>
    <property type="match status" value="1"/>
</dbReference>
<dbReference type="Proteomes" id="UP000237682">
    <property type="component" value="Unassembled WGS sequence"/>
</dbReference>
<feature type="transmembrane region" description="Helical" evidence="1">
    <location>
        <begin position="21"/>
        <end position="38"/>
    </location>
</feature>
<proteinExistence type="predicted"/>
<dbReference type="GO" id="GO:0035556">
    <property type="term" value="P:intracellular signal transduction"/>
    <property type="evidence" value="ECO:0007669"/>
    <property type="project" value="InterPro"/>
</dbReference>
<keyword evidence="1" id="KW-1133">Transmembrane helix</keyword>
<feature type="transmembrane region" description="Helical" evidence="1">
    <location>
        <begin position="146"/>
        <end position="164"/>
    </location>
</feature>
<feature type="domain" description="Guanylate cyclase" evidence="2">
    <location>
        <begin position="368"/>
        <end position="501"/>
    </location>
</feature>
<evidence type="ECO:0000313" key="4">
    <source>
        <dbReference type="EMBL" id="PRH88738.1"/>
    </source>
</evidence>
<dbReference type="PANTHER" id="PTHR43081">
    <property type="entry name" value="ADENYLATE CYCLASE, TERMINAL-DIFFERENTIATION SPECIFIC-RELATED"/>
    <property type="match status" value="1"/>
</dbReference>
<dbReference type="GO" id="GO:0016020">
    <property type="term" value="C:membrane"/>
    <property type="evidence" value="ECO:0007669"/>
    <property type="project" value="InterPro"/>
</dbReference>
<reference evidence="4 5" key="1">
    <citation type="submission" date="2018-02" db="EMBL/GenBank/DDBJ databases">
        <title>Whole genome sequencing of endophytic bacterium.</title>
        <authorList>
            <person name="Eedara R."/>
            <person name="Podile A.R."/>
        </authorList>
    </citation>
    <scope>NUCLEOTIDE SEQUENCE [LARGE SCALE GENOMIC DNA]</scope>
    <source>
        <strain evidence="4 5">RP1T</strain>
    </source>
</reference>
<dbReference type="RefSeq" id="WP_105861085.1">
    <property type="nucleotide sequence ID" value="NZ_PUEJ01000002.1"/>
</dbReference>
<dbReference type="OrthoDB" id="341967at2"/>
<sequence>MSDTESAPGQIEWRLPRERELRLWAGVVLFAFVTTHLLNHALGVFGVATMEAVQRWRIWAWQSYGGTALLYGALLTHATLALKRLTTRRISRMPLEELVQIALGLAIPYFLISHVMGTRITSLYGYSESYGEVLARIWQGGPAKQILLLLCAWTHGCIGIGQVLRSRSFYARWRDLLVLGTGMLPTLALAGFFSASRELEAAGRTPSPIAADHTMALLVAGQWLLLGLAAVIAFVALVMILRVLLRLRSGTVAIRYVGHGTFKIPRGTTVLEASRANAIPHPAQCGGRGRCSTCRVAVTSDASALPSPSKAERTMLERISAPANVRLACQLRPDHDISVQILLPIVPTGMRGRSGDDLYRWGAEREITALFVDIRAFNAMTRLQIPYDIVLLMNRFVQEMTQAAEAHGGRVDAFAADGLIAIFGLGDEPSRGAADAIRAARGMLKSVEGLNTEFGAALSIPLRVGIGIHSGPAIIARVGDSERGMRLVALGDTVTIAGRLEAATKDYLTDCLISEEAMQRSGMSLRRQNGKHLHIVGRDKPITLYTLEETPVPAE</sequence>
<evidence type="ECO:0000256" key="1">
    <source>
        <dbReference type="SAM" id="Phobius"/>
    </source>
</evidence>
<dbReference type="SMART" id="SM00044">
    <property type="entry name" value="CYCc"/>
    <property type="match status" value="1"/>
</dbReference>